<dbReference type="AlphaFoldDB" id="A0AAP3UYF1"/>
<comment type="caution">
    <text evidence="5">The sequence shown here is derived from an EMBL/GenBank/DDBJ whole genome shotgun (WGS) entry which is preliminary data.</text>
</comment>
<evidence type="ECO:0000256" key="3">
    <source>
        <dbReference type="ARBA" id="ARBA00023239"/>
    </source>
</evidence>
<evidence type="ECO:0000313" key="6">
    <source>
        <dbReference type="Proteomes" id="UP001301140"/>
    </source>
</evidence>
<dbReference type="PROSITE" id="PS50991">
    <property type="entry name" value="PYR_CT"/>
    <property type="match status" value="1"/>
</dbReference>
<keyword evidence="3 5" id="KW-0456">Lyase</keyword>
<keyword evidence="2" id="KW-0479">Metal-binding</keyword>
<dbReference type="InterPro" id="IPR013785">
    <property type="entry name" value="Aldolase_TIM"/>
</dbReference>
<evidence type="ECO:0000313" key="5">
    <source>
        <dbReference type="EMBL" id="MDF1585670.1"/>
    </source>
</evidence>
<dbReference type="InterPro" id="IPR000891">
    <property type="entry name" value="PYR_CT"/>
</dbReference>
<dbReference type="Proteomes" id="UP001301140">
    <property type="component" value="Unassembled WGS sequence"/>
</dbReference>
<dbReference type="GO" id="GO:0046951">
    <property type="term" value="P:ketone body biosynthetic process"/>
    <property type="evidence" value="ECO:0007669"/>
    <property type="project" value="TreeGrafter"/>
</dbReference>
<evidence type="ECO:0000256" key="2">
    <source>
        <dbReference type="ARBA" id="ARBA00022723"/>
    </source>
</evidence>
<dbReference type="CDD" id="cd07938">
    <property type="entry name" value="DRE_TIM_HMGL"/>
    <property type="match status" value="1"/>
</dbReference>
<dbReference type="EMBL" id="JARGEQ010000040">
    <property type="protein sequence ID" value="MDF1585670.1"/>
    <property type="molecule type" value="Genomic_DNA"/>
</dbReference>
<dbReference type="FunFam" id="3.20.20.70:FF:000071">
    <property type="entry name" value="Hydroxymethylglutaryl-CoA lyase"/>
    <property type="match status" value="1"/>
</dbReference>
<protein>
    <submittedName>
        <fullName evidence="5">Hydroxymethylglutaryl-CoA lyase</fullName>
    </submittedName>
</protein>
<dbReference type="SUPFAM" id="SSF51569">
    <property type="entry name" value="Aldolase"/>
    <property type="match status" value="1"/>
</dbReference>
<dbReference type="PANTHER" id="PTHR42738:SF7">
    <property type="entry name" value="HYDROXYMETHYLGLUTARYL-COA LYASE"/>
    <property type="match status" value="1"/>
</dbReference>
<dbReference type="GO" id="GO:0004419">
    <property type="term" value="F:hydroxymethylglutaryl-CoA lyase activity"/>
    <property type="evidence" value="ECO:0007669"/>
    <property type="project" value="TreeGrafter"/>
</dbReference>
<dbReference type="PANTHER" id="PTHR42738">
    <property type="entry name" value="HYDROXYMETHYLGLUTARYL-COA LYASE"/>
    <property type="match status" value="1"/>
</dbReference>
<dbReference type="RefSeq" id="WP_327788088.1">
    <property type="nucleotide sequence ID" value="NZ_JARGEQ010000040.1"/>
</dbReference>
<evidence type="ECO:0000256" key="1">
    <source>
        <dbReference type="ARBA" id="ARBA00009405"/>
    </source>
</evidence>
<evidence type="ECO:0000259" key="4">
    <source>
        <dbReference type="PROSITE" id="PS50991"/>
    </source>
</evidence>
<accession>A0AAP3UYF1</accession>
<feature type="domain" description="Pyruvate carboxyltransferase" evidence="4">
    <location>
        <begin position="20"/>
        <end position="287"/>
    </location>
</feature>
<gene>
    <name evidence="5" type="ORF">PZ740_04625</name>
</gene>
<dbReference type="GO" id="GO:0046872">
    <property type="term" value="F:metal ion binding"/>
    <property type="evidence" value="ECO:0007669"/>
    <property type="project" value="UniProtKB-KW"/>
</dbReference>
<dbReference type="Gene3D" id="3.20.20.70">
    <property type="entry name" value="Aldolase class I"/>
    <property type="match status" value="1"/>
</dbReference>
<dbReference type="GO" id="GO:0006552">
    <property type="term" value="P:L-leucine catabolic process"/>
    <property type="evidence" value="ECO:0007669"/>
    <property type="project" value="TreeGrafter"/>
</dbReference>
<dbReference type="NCBIfam" id="NF004283">
    <property type="entry name" value="PRK05692.1"/>
    <property type="match status" value="1"/>
</dbReference>
<sequence length="325" mass="33370">MAAPAPARRDAAAASLPGMVTVVEVGPRDGFQMERGLIPTATKIALIEGMIEAGLRHFEATSFVSPRAVPQLADAAEVIAALRGRPGVQLTALVPNAKGAARAAEAGVDAMVVFLSASDTHNRKNVNRPTEESLAGLAGICRIAGDAGIPVQGAIATSFGCPFEGEVPHGRVVAIARQMADLGIRTLSLGDTTGMATPPLVRGLCRALGEAVPEMAPTLHFHNTRGIGLANVLAGLETGVTRYESSIGGLGGCPFAAGATGNICTEDLVYLLDECGIESGVDLEKLIEVAHRVEAAIGRELPGQVMKAGPRLRRHATGEVATANG</sequence>
<proteinExistence type="inferred from homology"/>
<organism evidence="5 6">
    <name type="scientific">Marinimicrococcus flavescens</name>
    <dbReference type="NCBI Taxonomy" id="3031815"/>
    <lineage>
        <taxon>Bacteria</taxon>
        <taxon>Pseudomonadati</taxon>
        <taxon>Pseudomonadota</taxon>
        <taxon>Alphaproteobacteria</taxon>
        <taxon>Geminicoccales</taxon>
        <taxon>Geminicoccaceae</taxon>
        <taxon>Marinimicrococcus</taxon>
    </lineage>
</organism>
<keyword evidence="6" id="KW-1185">Reference proteome</keyword>
<dbReference type="InterPro" id="IPR043594">
    <property type="entry name" value="HMGL"/>
</dbReference>
<reference evidence="5 6" key="1">
    <citation type="submission" date="2023-03" db="EMBL/GenBank/DDBJ databases">
        <title>YIM 152171 draft genome.</title>
        <authorList>
            <person name="Yang Z."/>
        </authorList>
    </citation>
    <scope>NUCLEOTIDE SEQUENCE [LARGE SCALE GENOMIC DNA]</scope>
    <source>
        <strain evidence="5 6">YIM 152171</strain>
    </source>
</reference>
<name>A0AAP3UYF1_9PROT</name>
<comment type="similarity">
    <text evidence="1">Belongs to the HMG-CoA lyase family.</text>
</comment>
<dbReference type="Pfam" id="PF00682">
    <property type="entry name" value="HMGL-like"/>
    <property type="match status" value="1"/>
</dbReference>